<evidence type="ECO:0000313" key="3">
    <source>
        <dbReference type="EMBL" id="KAK1758514.1"/>
    </source>
</evidence>
<name>A0AAJ0BHS0_9PEZI</name>
<organism evidence="3 4">
    <name type="scientific">Echria macrotheca</name>
    <dbReference type="NCBI Taxonomy" id="438768"/>
    <lineage>
        <taxon>Eukaryota</taxon>
        <taxon>Fungi</taxon>
        <taxon>Dikarya</taxon>
        <taxon>Ascomycota</taxon>
        <taxon>Pezizomycotina</taxon>
        <taxon>Sordariomycetes</taxon>
        <taxon>Sordariomycetidae</taxon>
        <taxon>Sordariales</taxon>
        <taxon>Schizotheciaceae</taxon>
        <taxon>Echria</taxon>
    </lineage>
</organism>
<feature type="domain" description="Alpha-ketoglutarate-dependent dioxygenase AlkB-like" evidence="2">
    <location>
        <begin position="386"/>
        <end position="555"/>
    </location>
</feature>
<comment type="caution">
    <text evidence="3">The sequence shown here is derived from an EMBL/GenBank/DDBJ whole genome shotgun (WGS) entry which is preliminary data.</text>
</comment>
<feature type="region of interest" description="Disordered" evidence="1">
    <location>
        <begin position="754"/>
        <end position="780"/>
    </location>
</feature>
<sequence>MYASKKILKGFLIDEGIEMRDFFSAQVIITTLGGGRKLDPETQKMIRVADAADRGAPLESINAAWRNGLLVGMLAGSSNPLFMERCVPPHTYNVLDWFHITYIWKERVYTPEGRLLALWKMRFEKADLRKPSWWDRNGYHATATPETREAPLAGCLTCKKTSKTIYADGWTCLNNRCSQYYASLENLGFDNLRYSEEFLKERTAFSGELPPLMPDLAARLSSDNHGTNLDARRGFVCPDCGCCSRRLYWSKLVCENSDCGRSWITPIHEYPRELLDRDERKFNQRMARSLQGQGWDTAVEKVVNRRVIKEPTDFTFGSYQARAYKLPDADGNIIGTFTLFRSNSEINKAAGGPDSMFRELGMADIGLKRNVSAAPGSKVEGLCRHFSQNFGARYKFGVAVQSKGFDEAPPTILRALHRLIWASEGAVSMTPQLLTGENPSEHTPPLAMEHSFNELLALGYMERDQINFHDDGESELGPTVAAISLGSPSIMKFRPKSKLDFTRLGAKRTGREEEENGSRDYKSVLEVAFRHGDIMVMHGAHIHRLYEHDVEPLGDRRFSLTSRYIDPSKMEHQADRDDAAIKGRIPEESFIYSYNDQRRAEAVDRSHEGRLQWELQPQPPEQEYPLLPSFEEQLVEGETIEYGDIQGYDNGRNLIETPAFGAFSSTWGYGPHQHSLEFGMVSDTQGPNTHLHLPLAFGAASNTQGYDTQQLPRDTAFGMVSNTHGYNTQHLQPFGTVQSTQGYDPRQHLQPFGMASTTHGYEPRQPLQPGSGAIASSQGHDLHQYSHTETSVFAVAANPQRYDTYPYFTMDAPAFEAFPNAQGYGDQQRPAMETPAFEGVPNAEGYGAQQRFAVETPAFEGVAYAQGYSDPNRTQRWLNYEQGG</sequence>
<dbReference type="AlphaFoldDB" id="A0AAJ0BHS0"/>
<accession>A0AAJ0BHS0</accession>
<reference evidence="3" key="1">
    <citation type="submission" date="2023-06" db="EMBL/GenBank/DDBJ databases">
        <title>Genome-scale phylogeny and comparative genomics of the fungal order Sordariales.</title>
        <authorList>
            <consortium name="Lawrence Berkeley National Laboratory"/>
            <person name="Hensen N."/>
            <person name="Bonometti L."/>
            <person name="Westerberg I."/>
            <person name="Brannstrom I.O."/>
            <person name="Guillou S."/>
            <person name="Cros-Aarteil S."/>
            <person name="Calhoun S."/>
            <person name="Haridas S."/>
            <person name="Kuo A."/>
            <person name="Mondo S."/>
            <person name="Pangilinan J."/>
            <person name="Riley R."/>
            <person name="Labutti K."/>
            <person name="Andreopoulos B."/>
            <person name="Lipzen A."/>
            <person name="Chen C."/>
            <person name="Yanf M."/>
            <person name="Daum C."/>
            <person name="Ng V."/>
            <person name="Clum A."/>
            <person name="Steindorff A."/>
            <person name="Ohm R."/>
            <person name="Martin F."/>
            <person name="Silar P."/>
            <person name="Natvig D."/>
            <person name="Lalanne C."/>
            <person name="Gautier V."/>
            <person name="Ament-Velasquez S.L."/>
            <person name="Kruys A."/>
            <person name="Hutchinson M.I."/>
            <person name="Powell A.J."/>
            <person name="Barry K."/>
            <person name="Miller A.N."/>
            <person name="Grigoriev I.V."/>
            <person name="Debuchy R."/>
            <person name="Gladieux P."/>
            <person name="Thoren M.H."/>
            <person name="Johannesson H."/>
        </authorList>
    </citation>
    <scope>NUCLEOTIDE SEQUENCE</scope>
    <source>
        <strain evidence="3">PSN4</strain>
    </source>
</reference>
<proteinExistence type="predicted"/>
<dbReference type="InterPro" id="IPR032852">
    <property type="entry name" value="ALKBH2"/>
</dbReference>
<protein>
    <recommendedName>
        <fullName evidence="2">Alpha-ketoglutarate-dependent dioxygenase AlkB-like domain-containing protein</fullName>
    </recommendedName>
</protein>
<dbReference type="EMBL" id="MU839829">
    <property type="protein sequence ID" value="KAK1758514.1"/>
    <property type="molecule type" value="Genomic_DNA"/>
</dbReference>
<dbReference type="Pfam" id="PF13532">
    <property type="entry name" value="2OG-FeII_Oxy_2"/>
    <property type="match status" value="1"/>
</dbReference>
<gene>
    <name evidence="3" type="ORF">QBC47DRAFT_374919</name>
</gene>
<keyword evidence="4" id="KW-1185">Reference proteome</keyword>
<evidence type="ECO:0000313" key="4">
    <source>
        <dbReference type="Proteomes" id="UP001239445"/>
    </source>
</evidence>
<dbReference type="PANTHER" id="PTHR31573">
    <property type="entry name" value="ALPHA-KETOGLUTARATE-DEPENDENT DIOXYGENASE ALKB HOMOLOG 2"/>
    <property type="match status" value="1"/>
</dbReference>
<dbReference type="InterPro" id="IPR037151">
    <property type="entry name" value="AlkB-like_sf"/>
</dbReference>
<dbReference type="GO" id="GO:0051747">
    <property type="term" value="F:cytosine C-5 DNA demethylase activity"/>
    <property type="evidence" value="ECO:0007669"/>
    <property type="project" value="TreeGrafter"/>
</dbReference>
<dbReference type="GO" id="GO:0008198">
    <property type="term" value="F:ferrous iron binding"/>
    <property type="evidence" value="ECO:0007669"/>
    <property type="project" value="TreeGrafter"/>
</dbReference>
<dbReference type="GO" id="GO:0035516">
    <property type="term" value="F:broad specificity oxidative DNA demethylase activity"/>
    <property type="evidence" value="ECO:0007669"/>
    <property type="project" value="TreeGrafter"/>
</dbReference>
<dbReference type="SUPFAM" id="SSF51197">
    <property type="entry name" value="Clavaminate synthase-like"/>
    <property type="match status" value="1"/>
</dbReference>
<dbReference type="Proteomes" id="UP001239445">
    <property type="component" value="Unassembled WGS sequence"/>
</dbReference>
<dbReference type="PANTHER" id="PTHR31573:SF4">
    <property type="entry name" value="FE2OG DIOXYGENASE DOMAIN-CONTAINING PROTEIN"/>
    <property type="match status" value="1"/>
</dbReference>
<evidence type="ECO:0000256" key="1">
    <source>
        <dbReference type="SAM" id="MobiDB-lite"/>
    </source>
</evidence>
<evidence type="ECO:0000259" key="2">
    <source>
        <dbReference type="Pfam" id="PF13532"/>
    </source>
</evidence>
<dbReference type="InterPro" id="IPR027450">
    <property type="entry name" value="AlkB-like"/>
</dbReference>
<dbReference type="GO" id="GO:0006307">
    <property type="term" value="P:DNA alkylation repair"/>
    <property type="evidence" value="ECO:0007669"/>
    <property type="project" value="TreeGrafter"/>
</dbReference>
<dbReference type="Gene3D" id="2.60.120.590">
    <property type="entry name" value="Alpha-ketoglutarate-dependent dioxygenase AlkB-like"/>
    <property type="match status" value="1"/>
</dbReference>